<dbReference type="OrthoDB" id="2472181at2"/>
<dbReference type="SUPFAM" id="SSF53335">
    <property type="entry name" value="S-adenosyl-L-methionine-dependent methyltransferases"/>
    <property type="match status" value="1"/>
</dbReference>
<sequence length="477" mass="51004">MSSPPVHGLSDLPGVAAWQWVPGPGRPALLVSGAAAGTGARTIPAEAQRTATGGGDAAAAAGDAAVEGADLTSLPRLTRLLDEVALLAMARVLHAARLFRDGATHDAAQVLDALGVAPRHAWITRRWLTTLVAEGRLRHDPRTDRYHDLVAPDRAGYARARRELDEARRGLGYPPSMTRFFLATADRLPALLRDEAGVQALLFPDGSTDTAEGNYHDNLPSRWANHAAAAMIADSSRGARSNGPLRILELGAGIGATTRHVLDALADTEIDYLFTDVSRFFLTSARALLGDRPGLRFGLFDVNRPPVGPEFAPGSRDVILAANVLHNARHVGLVLAALRELLTPGGLLVLVESCREHYQALTSMYLLMSPAADEERWFTDLRAGQDRVFLTAAEWSDQLDAAGFDPLPVLPTDGHPLAEAGQRVIAGRVRPGIPLPDPTLVTAALAARLPPAERPERVHAVDRIIPTPFPAMMGDPR</sequence>
<dbReference type="InterPro" id="IPR013217">
    <property type="entry name" value="Methyltransf_12"/>
</dbReference>
<proteinExistence type="predicted"/>
<dbReference type="Gene3D" id="3.40.50.150">
    <property type="entry name" value="Vaccinia Virus protein VP39"/>
    <property type="match status" value="1"/>
</dbReference>
<evidence type="ECO:0000313" key="3">
    <source>
        <dbReference type="Proteomes" id="UP000277671"/>
    </source>
</evidence>
<name>A0A495JK30_9ACTN</name>
<gene>
    <name evidence="2" type="ORF">BDK92_2663</name>
</gene>
<accession>A0A495JK30</accession>
<dbReference type="EMBL" id="RBKT01000001">
    <property type="protein sequence ID" value="RKR88349.1"/>
    <property type="molecule type" value="Genomic_DNA"/>
</dbReference>
<comment type="caution">
    <text evidence="2">The sequence shown here is derived from an EMBL/GenBank/DDBJ whole genome shotgun (WGS) entry which is preliminary data.</text>
</comment>
<evidence type="ECO:0000259" key="1">
    <source>
        <dbReference type="Pfam" id="PF08242"/>
    </source>
</evidence>
<keyword evidence="2" id="KW-0830">Ubiquinone</keyword>
<keyword evidence="3" id="KW-1185">Reference proteome</keyword>
<dbReference type="RefSeq" id="WP_121156982.1">
    <property type="nucleotide sequence ID" value="NZ_RBKT01000001.1"/>
</dbReference>
<dbReference type="GO" id="GO:0032259">
    <property type="term" value="P:methylation"/>
    <property type="evidence" value="ECO:0007669"/>
    <property type="project" value="UniProtKB-KW"/>
</dbReference>
<dbReference type="CDD" id="cd02440">
    <property type="entry name" value="AdoMet_MTases"/>
    <property type="match status" value="1"/>
</dbReference>
<dbReference type="Pfam" id="PF08242">
    <property type="entry name" value="Methyltransf_12"/>
    <property type="match status" value="1"/>
</dbReference>
<protein>
    <submittedName>
        <fullName evidence="2">Ubiquinone/menaquinone biosynthesis C-methylase UbiE</fullName>
    </submittedName>
</protein>
<keyword evidence="2" id="KW-0489">Methyltransferase</keyword>
<dbReference type="InterPro" id="IPR029063">
    <property type="entry name" value="SAM-dependent_MTases_sf"/>
</dbReference>
<evidence type="ECO:0000313" key="2">
    <source>
        <dbReference type="EMBL" id="RKR88349.1"/>
    </source>
</evidence>
<dbReference type="AlphaFoldDB" id="A0A495JK30"/>
<keyword evidence="2" id="KW-0808">Transferase</keyword>
<reference evidence="2 3" key="1">
    <citation type="submission" date="2018-10" db="EMBL/GenBank/DDBJ databases">
        <title>Sequencing the genomes of 1000 actinobacteria strains.</title>
        <authorList>
            <person name="Klenk H.-P."/>
        </authorList>
    </citation>
    <scope>NUCLEOTIDE SEQUENCE [LARGE SCALE GENOMIC DNA]</scope>
    <source>
        <strain evidence="2 3">DSM 45175</strain>
    </source>
</reference>
<feature type="domain" description="Methyltransferase type 12" evidence="1">
    <location>
        <begin position="248"/>
        <end position="348"/>
    </location>
</feature>
<organism evidence="2 3">
    <name type="scientific">Micromonospora pisi</name>
    <dbReference type="NCBI Taxonomy" id="589240"/>
    <lineage>
        <taxon>Bacteria</taxon>
        <taxon>Bacillati</taxon>
        <taxon>Actinomycetota</taxon>
        <taxon>Actinomycetes</taxon>
        <taxon>Micromonosporales</taxon>
        <taxon>Micromonosporaceae</taxon>
        <taxon>Micromonospora</taxon>
    </lineage>
</organism>
<dbReference type="GO" id="GO:0008168">
    <property type="term" value="F:methyltransferase activity"/>
    <property type="evidence" value="ECO:0007669"/>
    <property type="project" value="UniProtKB-KW"/>
</dbReference>
<dbReference type="Proteomes" id="UP000277671">
    <property type="component" value="Unassembled WGS sequence"/>
</dbReference>